<dbReference type="InterPro" id="IPR003347">
    <property type="entry name" value="JmjC_dom"/>
</dbReference>
<dbReference type="PROSITE" id="PS51184">
    <property type="entry name" value="JMJC"/>
    <property type="match status" value="1"/>
</dbReference>
<feature type="domain" description="JmjC" evidence="1">
    <location>
        <begin position="104"/>
        <end position="261"/>
    </location>
</feature>
<evidence type="ECO:0000313" key="3">
    <source>
        <dbReference type="Proteomes" id="UP000253918"/>
    </source>
</evidence>
<dbReference type="Gene3D" id="2.60.120.10">
    <property type="entry name" value="Jelly Rolls"/>
    <property type="match status" value="1"/>
</dbReference>
<organism evidence="2 3">
    <name type="scientific">Sphingomonas aracearum</name>
    <dbReference type="NCBI Taxonomy" id="2283317"/>
    <lineage>
        <taxon>Bacteria</taxon>
        <taxon>Pseudomonadati</taxon>
        <taxon>Pseudomonadota</taxon>
        <taxon>Alphaproteobacteria</taxon>
        <taxon>Sphingomonadales</taxon>
        <taxon>Sphingomonadaceae</taxon>
        <taxon>Sphingomonas</taxon>
    </lineage>
</organism>
<dbReference type="SMART" id="SM00558">
    <property type="entry name" value="JmjC"/>
    <property type="match status" value="1"/>
</dbReference>
<proteinExistence type="predicted"/>
<dbReference type="PANTHER" id="PTHR12461">
    <property type="entry name" value="HYPOXIA-INDUCIBLE FACTOR 1 ALPHA INHIBITOR-RELATED"/>
    <property type="match status" value="1"/>
</dbReference>
<keyword evidence="3" id="KW-1185">Reference proteome</keyword>
<dbReference type="EMBL" id="QQNB01000002">
    <property type="protein sequence ID" value="RDE05663.1"/>
    <property type="molecule type" value="Genomic_DNA"/>
</dbReference>
<name>A0A369VU97_9SPHN</name>
<protein>
    <submittedName>
        <fullName evidence="2">Cupin-like domain-containing protein</fullName>
    </submittedName>
</protein>
<accession>A0A369VU97</accession>
<sequence length="330" mass="36500">MEALPEQNEVDAEAFRAIRDTANPVVLRGLVRHWPAVSAALEGQLTRYLGTMATDVPVPVVRAAPEVKGRLHYEASLRGPNFQRTPATLRSFLAELDRGGMDTLAVQGLDVGRVLPEFAACNAMHLLPPQVAPRLWIGTAAKVATHNDPLENIACVVAGHRRFTLFAPEQVGNLYMGPFHVTPAGTPVSMVHLTDPDFDRFPRFAEALASARTAVLAPGDAIYIPYGWFHHVDALDRINMLANYWWDPARRDLGSPWDALMHGMMSLRQLPPDQRRAWKAMFDHYVFLENGDPAAHLPPDARGILSADRPEDVAQMRQGLIAALQRAHRG</sequence>
<evidence type="ECO:0000259" key="1">
    <source>
        <dbReference type="PROSITE" id="PS51184"/>
    </source>
</evidence>
<dbReference type="InterPro" id="IPR041667">
    <property type="entry name" value="Cupin_8"/>
</dbReference>
<dbReference type="SUPFAM" id="SSF51197">
    <property type="entry name" value="Clavaminate synthase-like"/>
    <property type="match status" value="1"/>
</dbReference>
<dbReference type="OrthoDB" id="479699at2"/>
<dbReference type="PANTHER" id="PTHR12461:SF105">
    <property type="entry name" value="HYPOXIA-INDUCIBLE FACTOR 1-ALPHA INHIBITOR"/>
    <property type="match status" value="1"/>
</dbReference>
<dbReference type="RefSeq" id="WP_114687732.1">
    <property type="nucleotide sequence ID" value="NZ_QQNB01000002.1"/>
</dbReference>
<dbReference type="Proteomes" id="UP000253918">
    <property type="component" value="Unassembled WGS sequence"/>
</dbReference>
<evidence type="ECO:0000313" key="2">
    <source>
        <dbReference type="EMBL" id="RDE05663.1"/>
    </source>
</evidence>
<gene>
    <name evidence="2" type="ORF">DVW87_10635</name>
</gene>
<dbReference type="Pfam" id="PF13621">
    <property type="entry name" value="Cupin_8"/>
    <property type="match status" value="1"/>
</dbReference>
<comment type="caution">
    <text evidence="2">The sequence shown here is derived from an EMBL/GenBank/DDBJ whole genome shotgun (WGS) entry which is preliminary data.</text>
</comment>
<dbReference type="InterPro" id="IPR014710">
    <property type="entry name" value="RmlC-like_jellyroll"/>
</dbReference>
<dbReference type="AlphaFoldDB" id="A0A369VU97"/>
<reference evidence="2 3" key="1">
    <citation type="submission" date="2018-07" db="EMBL/GenBank/DDBJ databases">
        <title>a novel species of Sphingomonas isolated from the rhizosphere soil of Araceae plant.</title>
        <authorList>
            <person name="Zhiyong W."/>
            <person name="Qinglan Z."/>
            <person name="Zhiwei F."/>
            <person name="Ding X."/>
            <person name="Gejiao W."/>
            <person name="Shixue Z."/>
        </authorList>
    </citation>
    <scope>NUCLEOTIDE SEQUENCE [LARGE SCALE GENOMIC DNA]</scope>
    <source>
        <strain evidence="2 3">WZY 27</strain>
    </source>
</reference>